<dbReference type="AlphaFoldDB" id="A0A1I2EBJ8"/>
<dbReference type="STRING" id="380248.SAMN05216251_106113"/>
<dbReference type="Gene3D" id="1.10.1200.10">
    <property type="entry name" value="ACP-like"/>
    <property type="match status" value="1"/>
</dbReference>
<dbReference type="InterPro" id="IPR006162">
    <property type="entry name" value="Ppantetheine_attach_site"/>
</dbReference>
<dbReference type="Proteomes" id="UP000199323">
    <property type="component" value="Unassembled WGS sequence"/>
</dbReference>
<evidence type="ECO:0000313" key="5">
    <source>
        <dbReference type="Proteomes" id="UP000199323"/>
    </source>
</evidence>
<accession>A0A1I2EBJ8</accession>
<feature type="domain" description="Carrier" evidence="3">
    <location>
        <begin position="2"/>
        <end position="86"/>
    </location>
</feature>
<evidence type="ECO:0000256" key="1">
    <source>
        <dbReference type="ARBA" id="ARBA00022450"/>
    </source>
</evidence>
<proteinExistence type="predicted"/>
<reference evidence="4 5" key="1">
    <citation type="submission" date="2016-10" db="EMBL/GenBank/DDBJ databases">
        <authorList>
            <person name="de Groot N.N."/>
        </authorList>
    </citation>
    <scope>NUCLEOTIDE SEQUENCE [LARGE SCALE GENOMIC DNA]</scope>
    <source>
        <strain evidence="4 5">CGMCC 4.3510</strain>
    </source>
</reference>
<dbReference type="Pfam" id="PF00550">
    <property type="entry name" value="PP-binding"/>
    <property type="match status" value="1"/>
</dbReference>
<gene>
    <name evidence="4" type="ORF">SAMN05216251_106113</name>
</gene>
<keyword evidence="2" id="KW-0597">Phosphoprotein</keyword>
<organism evidence="4 5">
    <name type="scientific">Actinacidiphila alni</name>
    <dbReference type="NCBI Taxonomy" id="380248"/>
    <lineage>
        <taxon>Bacteria</taxon>
        <taxon>Bacillati</taxon>
        <taxon>Actinomycetota</taxon>
        <taxon>Actinomycetes</taxon>
        <taxon>Kitasatosporales</taxon>
        <taxon>Streptomycetaceae</taxon>
        <taxon>Actinacidiphila</taxon>
    </lineage>
</organism>
<dbReference type="PROSITE" id="PS50075">
    <property type="entry name" value="CARRIER"/>
    <property type="match status" value="1"/>
</dbReference>
<evidence type="ECO:0000256" key="2">
    <source>
        <dbReference type="ARBA" id="ARBA00022553"/>
    </source>
</evidence>
<keyword evidence="1" id="KW-0596">Phosphopantetheine</keyword>
<dbReference type="SUPFAM" id="SSF47336">
    <property type="entry name" value="ACP-like"/>
    <property type="match status" value="1"/>
</dbReference>
<keyword evidence="5" id="KW-1185">Reference proteome</keyword>
<protein>
    <submittedName>
        <fullName evidence="4">Acyl carrier protein</fullName>
    </submittedName>
</protein>
<dbReference type="PROSITE" id="PS00012">
    <property type="entry name" value="PHOSPHOPANTETHEINE"/>
    <property type="match status" value="1"/>
</dbReference>
<dbReference type="InterPro" id="IPR009081">
    <property type="entry name" value="PP-bd_ACP"/>
</dbReference>
<dbReference type="EMBL" id="FONG01000006">
    <property type="protein sequence ID" value="SFE89858.1"/>
    <property type="molecule type" value="Genomic_DNA"/>
</dbReference>
<dbReference type="RefSeq" id="WP_245796005.1">
    <property type="nucleotide sequence ID" value="NZ_FONG01000006.1"/>
</dbReference>
<evidence type="ECO:0000313" key="4">
    <source>
        <dbReference type="EMBL" id="SFE89858.1"/>
    </source>
</evidence>
<name>A0A1I2EBJ8_9ACTN</name>
<evidence type="ECO:0000259" key="3">
    <source>
        <dbReference type="PROSITE" id="PS50075"/>
    </source>
</evidence>
<sequence length="99" mass="10768">MAETTREMRKIPRTFQDVLLPRLPYAEGDELSPDADLAALGLDSMGVVQLLADLEDHFGVELDDELLTEETFATVGSLWATVAEFVEPDAAAAESDGEK</sequence>
<dbReference type="InterPro" id="IPR036736">
    <property type="entry name" value="ACP-like_sf"/>
</dbReference>